<organism evidence="2 3">
    <name type="scientific">Haemophilus haemolyticus</name>
    <dbReference type="NCBI Taxonomy" id="726"/>
    <lineage>
        <taxon>Bacteria</taxon>
        <taxon>Pseudomonadati</taxon>
        <taxon>Pseudomonadota</taxon>
        <taxon>Gammaproteobacteria</taxon>
        <taxon>Pasteurellales</taxon>
        <taxon>Pasteurellaceae</taxon>
        <taxon>Haemophilus</taxon>
    </lineage>
</organism>
<protein>
    <recommendedName>
        <fullName evidence="4">HP1</fullName>
    </recommendedName>
</protein>
<name>A0A502LFB1_HAEHA</name>
<gene>
    <name evidence="2" type="ORF">EUX52_02375</name>
</gene>
<evidence type="ECO:0000313" key="3">
    <source>
        <dbReference type="Proteomes" id="UP000316282"/>
    </source>
</evidence>
<dbReference type="RefSeq" id="WP_140527057.1">
    <property type="nucleotide sequence ID" value="NZ_SDPD01000002.1"/>
</dbReference>
<feature type="coiled-coil region" evidence="1">
    <location>
        <begin position="164"/>
        <end position="203"/>
    </location>
</feature>
<evidence type="ECO:0008006" key="4">
    <source>
        <dbReference type="Google" id="ProtNLM"/>
    </source>
</evidence>
<keyword evidence="1" id="KW-0175">Coiled coil</keyword>
<evidence type="ECO:0000313" key="2">
    <source>
        <dbReference type="EMBL" id="TPH22928.1"/>
    </source>
</evidence>
<dbReference type="Proteomes" id="UP000316282">
    <property type="component" value="Unassembled WGS sequence"/>
</dbReference>
<accession>A0A502LFB1</accession>
<reference evidence="2 3" key="1">
    <citation type="submission" date="2019-01" db="EMBL/GenBank/DDBJ databases">
        <title>Comparative genomic analysis identifies haemin-independent Haemophilus haemolyticus: a formal re-classification of Haemophilus intermedius.</title>
        <authorList>
            <person name="Harris T.M."/>
            <person name="Price E.P."/>
            <person name="Sarovich D.S."/>
            <person name="Norskov-Lauritsen N."/>
            <person name="Beissbarth J."/>
            <person name="Chang A.B."/>
            <person name="Smith-Vaughan H.C."/>
        </authorList>
    </citation>
    <scope>NUCLEOTIDE SEQUENCE [LARGE SCALE GENOMIC DNA]</scope>
    <source>
        <strain evidence="2 3">60982 B Hi-1</strain>
    </source>
</reference>
<dbReference type="AlphaFoldDB" id="A0A502LFB1"/>
<comment type="caution">
    <text evidence="2">The sequence shown here is derived from an EMBL/GenBank/DDBJ whole genome shotgun (WGS) entry which is preliminary data.</text>
</comment>
<proteinExistence type="predicted"/>
<dbReference type="EMBL" id="SDPD01000002">
    <property type="protein sequence ID" value="TPH22928.1"/>
    <property type="molecule type" value="Genomic_DNA"/>
</dbReference>
<sequence length="207" mass="23464">MTMYFKDGFFDDSYGGFVPEGAVEISQDKYIELINGQSQGKQIIADKIGNPVLIDPQPSAEHALNLDTLTWEISGEKQTALLANTQTRLIANIDEHAAKIYSTWTRFESEYRERQAAAEAFKAANYEGECSRYISDFAQRARLDNKTATNLILTQAAGLEKLQMELANQRMRKYELKAPNLTLEQLQSIHDDIIKQMDNLMEAYQNG</sequence>
<evidence type="ECO:0000256" key="1">
    <source>
        <dbReference type="SAM" id="Coils"/>
    </source>
</evidence>